<comment type="similarity">
    <text evidence="7">Belongs to the IspG family.</text>
</comment>
<dbReference type="GO" id="GO:0005506">
    <property type="term" value="F:iron ion binding"/>
    <property type="evidence" value="ECO:0007669"/>
    <property type="project" value="InterPro"/>
</dbReference>
<evidence type="ECO:0000256" key="3">
    <source>
        <dbReference type="ARBA" id="ARBA00023002"/>
    </source>
</evidence>
<evidence type="ECO:0000256" key="2">
    <source>
        <dbReference type="ARBA" id="ARBA00022723"/>
    </source>
</evidence>
<evidence type="ECO:0000256" key="5">
    <source>
        <dbReference type="ARBA" id="ARBA00023014"/>
    </source>
</evidence>
<comment type="catalytic activity">
    <reaction evidence="7">
        <text>(2E)-4-hydroxy-3-methylbut-2-enyl diphosphate + oxidized [flavodoxin] + H2O + 2 H(+) = 2-C-methyl-D-erythritol 2,4-cyclic diphosphate + reduced [flavodoxin]</text>
        <dbReference type="Rhea" id="RHEA:43604"/>
        <dbReference type="Rhea" id="RHEA-COMP:10622"/>
        <dbReference type="Rhea" id="RHEA-COMP:10623"/>
        <dbReference type="ChEBI" id="CHEBI:15377"/>
        <dbReference type="ChEBI" id="CHEBI:15378"/>
        <dbReference type="ChEBI" id="CHEBI:57618"/>
        <dbReference type="ChEBI" id="CHEBI:58210"/>
        <dbReference type="ChEBI" id="CHEBI:58483"/>
        <dbReference type="ChEBI" id="CHEBI:128753"/>
        <dbReference type="EC" id="1.17.7.3"/>
    </reaction>
</comment>
<dbReference type="GO" id="GO:0141197">
    <property type="term" value="F:4-hydroxy-3-methylbut-2-enyl-diphosphate synthase activity (flavodoxin)"/>
    <property type="evidence" value="ECO:0007669"/>
    <property type="project" value="UniProtKB-EC"/>
</dbReference>
<dbReference type="InterPro" id="IPR058579">
    <property type="entry name" value="IspG_C"/>
</dbReference>
<dbReference type="Gene3D" id="3.30.413.10">
    <property type="entry name" value="Sulfite Reductase Hemoprotein, domain 1"/>
    <property type="match status" value="1"/>
</dbReference>
<comment type="caution">
    <text evidence="10">The sequence shown here is derived from an EMBL/GenBank/DDBJ whole genome shotgun (WGS) entry which is preliminary data.</text>
</comment>
<comment type="cofactor">
    <cofactor evidence="7">
        <name>[4Fe-4S] cluster</name>
        <dbReference type="ChEBI" id="CHEBI:49883"/>
    </cofactor>
    <text evidence="7">Binds 1 [4Fe-4S] cluster.</text>
</comment>
<dbReference type="PANTHER" id="PTHR30454:SF0">
    <property type="entry name" value="4-HYDROXY-3-METHYLBUT-2-EN-1-YL DIPHOSPHATE SYNTHASE (FERREDOXIN), CHLOROPLASTIC"/>
    <property type="match status" value="1"/>
</dbReference>
<protein>
    <recommendedName>
        <fullName evidence="7">4-hydroxy-3-methylbut-2-en-1-yl diphosphate synthase (flavodoxin)</fullName>
        <ecNumber evidence="7">1.17.7.3</ecNumber>
    </recommendedName>
    <alternativeName>
        <fullName evidence="7">1-hydroxy-2-methyl-2-(E)-butenyl 4-diphosphate synthase</fullName>
    </alternativeName>
</protein>
<dbReference type="SUPFAM" id="SSF56014">
    <property type="entry name" value="Nitrite and sulphite reductase 4Fe-4S domain-like"/>
    <property type="match status" value="1"/>
</dbReference>
<evidence type="ECO:0000313" key="10">
    <source>
        <dbReference type="EMBL" id="TCT24441.1"/>
    </source>
</evidence>
<dbReference type="InterPro" id="IPR011005">
    <property type="entry name" value="Dihydropteroate_synth-like_sf"/>
</dbReference>
<feature type="domain" description="IspG TIM-barrel" evidence="8">
    <location>
        <begin position="17"/>
        <end position="287"/>
    </location>
</feature>
<dbReference type="Pfam" id="PF26540">
    <property type="entry name" value="GcpE_C"/>
    <property type="match status" value="1"/>
</dbReference>
<evidence type="ECO:0000256" key="7">
    <source>
        <dbReference type="HAMAP-Rule" id="MF_00159"/>
    </source>
</evidence>
<feature type="binding site" evidence="7">
    <location>
        <position position="352"/>
    </location>
    <ligand>
        <name>[4Fe-4S] cluster</name>
        <dbReference type="ChEBI" id="CHEBI:49883"/>
    </ligand>
</feature>
<keyword evidence="3 7" id="KW-0560">Oxidoreductase</keyword>
<dbReference type="Pfam" id="PF04551">
    <property type="entry name" value="GcpE"/>
    <property type="match status" value="1"/>
</dbReference>
<comment type="function">
    <text evidence="7">Converts 2C-methyl-D-erythritol 2,4-cyclodiphosphate (ME-2,4cPP) into 1-hydroxy-2-methyl-2-(E)-butenyl 4-diphosphate.</text>
</comment>
<dbReference type="UniPathway" id="UPA00056">
    <property type="reaction ID" value="UER00096"/>
</dbReference>
<dbReference type="FunFam" id="3.30.413.10:FF:000012">
    <property type="entry name" value="4-hydroxy-3-methylbut-2-en-1-yl diphosphate synthase (flavodoxin)"/>
    <property type="match status" value="1"/>
</dbReference>
<dbReference type="AlphaFoldDB" id="A0A4R3N7L8"/>
<dbReference type="InterPro" id="IPR004588">
    <property type="entry name" value="IspG_bac-typ"/>
</dbReference>
<comment type="pathway">
    <text evidence="7">Isoprenoid biosynthesis; isopentenyl diphosphate biosynthesis via DXP pathway; isopentenyl diphosphate from 1-deoxy-D-xylulose 5-phosphate: step 5/6.</text>
</comment>
<dbReference type="HAMAP" id="MF_00159">
    <property type="entry name" value="IspG"/>
    <property type="match status" value="1"/>
</dbReference>
<gene>
    <name evidence="7" type="primary">ispG</name>
    <name evidence="10" type="ORF">EDC34_104128</name>
</gene>
<keyword evidence="6 7" id="KW-0414">Isoprene biosynthesis</keyword>
<evidence type="ECO:0000256" key="4">
    <source>
        <dbReference type="ARBA" id="ARBA00023004"/>
    </source>
</evidence>
<evidence type="ECO:0000256" key="6">
    <source>
        <dbReference type="ARBA" id="ARBA00023229"/>
    </source>
</evidence>
<dbReference type="InterPro" id="IPR016425">
    <property type="entry name" value="IspG_bac"/>
</dbReference>
<dbReference type="EC" id="1.17.7.3" evidence="7"/>
<feature type="binding site" evidence="7">
    <location>
        <position position="359"/>
    </location>
    <ligand>
        <name>[4Fe-4S] cluster</name>
        <dbReference type="ChEBI" id="CHEBI:49883"/>
    </ligand>
</feature>
<dbReference type="NCBIfam" id="TIGR00612">
    <property type="entry name" value="ispG_gcpE"/>
    <property type="match status" value="1"/>
</dbReference>
<name>A0A4R3N7L8_9GAMM</name>
<dbReference type="Proteomes" id="UP000295414">
    <property type="component" value="Unassembled WGS sequence"/>
</dbReference>
<dbReference type="NCBIfam" id="NF001540">
    <property type="entry name" value="PRK00366.1"/>
    <property type="match status" value="1"/>
</dbReference>
<reference evidence="10 11" key="1">
    <citation type="submission" date="2019-03" db="EMBL/GenBank/DDBJ databases">
        <title>Genomic Encyclopedia of Type Strains, Phase IV (KMG-IV): sequencing the most valuable type-strain genomes for metagenomic binning, comparative biology and taxonomic classification.</title>
        <authorList>
            <person name="Goeker M."/>
        </authorList>
    </citation>
    <scope>NUCLEOTIDE SEQUENCE [LARGE SCALE GENOMIC DNA]</scope>
    <source>
        <strain evidence="10 11">DSM 13605</strain>
    </source>
</reference>
<keyword evidence="11" id="KW-1185">Reference proteome</keyword>
<dbReference type="GO" id="GO:0046429">
    <property type="term" value="F:4-hydroxy-3-methylbut-2-en-1-yl diphosphate synthase activity (ferredoxin)"/>
    <property type="evidence" value="ECO:0007669"/>
    <property type="project" value="UniProtKB-UniRule"/>
</dbReference>
<organism evidence="10 11">
    <name type="scientific">Thermomonas haemolytica</name>
    <dbReference type="NCBI Taxonomy" id="141949"/>
    <lineage>
        <taxon>Bacteria</taxon>
        <taxon>Pseudomonadati</taxon>
        <taxon>Pseudomonadota</taxon>
        <taxon>Gammaproteobacteria</taxon>
        <taxon>Lysobacterales</taxon>
        <taxon>Lysobacteraceae</taxon>
        <taxon>Thermomonas</taxon>
    </lineage>
</organism>
<dbReference type="GO" id="GO:0051539">
    <property type="term" value="F:4 iron, 4 sulfur cluster binding"/>
    <property type="evidence" value="ECO:0007669"/>
    <property type="project" value="UniProtKB-UniRule"/>
</dbReference>
<dbReference type="OrthoDB" id="9803214at2"/>
<dbReference type="InterPro" id="IPR045854">
    <property type="entry name" value="NO2/SO3_Rdtase_4Fe4S_sf"/>
</dbReference>
<feature type="binding site" evidence="7">
    <location>
        <position position="306"/>
    </location>
    <ligand>
        <name>[4Fe-4S] cluster</name>
        <dbReference type="ChEBI" id="CHEBI:49883"/>
    </ligand>
</feature>
<dbReference type="GO" id="GO:0016114">
    <property type="term" value="P:terpenoid biosynthetic process"/>
    <property type="evidence" value="ECO:0007669"/>
    <property type="project" value="InterPro"/>
</dbReference>
<feature type="domain" description="IspG C-terminal" evidence="9">
    <location>
        <begin position="303"/>
        <end position="404"/>
    </location>
</feature>
<keyword evidence="4 7" id="KW-0408">Iron</keyword>
<dbReference type="PIRSF" id="PIRSF004640">
    <property type="entry name" value="IspG"/>
    <property type="match status" value="1"/>
</dbReference>
<evidence type="ECO:0000259" key="9">
    <source>
        <dbReference type="Pfam" id="PF26540"/>
    </source>
</evidence>
<dbReference type="GO" id="GO:0019288">
    <property type="term" value="P:isopentenyl diphosphate biosynthetic process, methylerythritol 4-phosphate pathway"/>
    <property type="evidence" value="ECO:0007669"/>
    <property type="project" value="UniProtKB-UniRule"/>
</dbReference>
<keyword evidence="5 7" id="KW-0411">Iron-sulfur</keyword>
<accession>A0A4R3N7L8</accession>
<proteinExistence type="inferred from homology"/>
<dbReference type="EMBL" id="SMAP01000004">
    <property type="protein sequence ID" value="TCT24441.1"/>
    <property type="molecule type" value="Genomic_DNA"/>
</dbReference>
<evidence type="ECO:0000313" key="11">
    <source>
        <dbReference type="Proteomes" id="UP000295414"/>
    </source>
</evidence>
<sequence>MDTPAPDRFGPEPRHATRQVEIGGVKVGGGAPVVVQSMTNTDTADVAATVKQVAELWRAGSELVRVTVNTAEAAAAVPRIVEKLDRMGIRVPIIGDFHYNGHTLLANEPACARALAKYRINPGNVGFGKKKDTQFAQLIEFAIEYGKPVRIGANWGSLDQALAARLMDENAQRPEPWDAGRVMREALILSALESAQRAVELGLPKERIVLSAKVSGVQELIAVYRDLAMRSDFALHLGLTEAGIGSKGIVASSAALAVLLQEGIGDTIRVSLTPEPGASRTQEVVVAQELLQTIGLRAFTPMVTACPGCGRTTSEFFQELAGVVQNHVRAKMPEWKISHPGAENMTLAVMGCVVNGPGESRHANIGISLPGTGEAPSAPVFIDGEKATTLRGDRIAEEFVALIDDYVDRRYRAARHD</sequence>
<feature type="binding site" evidence="7">
    <location>
        <position position="309"/>
    </location>
    <ligand>
        <name>[4Fe-4S] cluster</name>
        <dbReference type="ChEBI" id="CHEBI:49883"/>
    </ligand>
</feature>
<evidence type="ECO:0000259" key="8">
    <source>
        <dbReference type="Pfam" id="PF04551"/>
    </source>
</evidence>
<dbReference type="RefSeq" id="WP_114960213.1">
    <property type="nucleotide sequence ID" value="NZ_MSZW01000020.1"/>
</dbReference>
<keyword evidence="2 7" id="KW-0479">Metal-binding</keyword>
<keyword evidence="1 7" id="KW-0004">4Fe-4S</keyword>
<evidence type="ECO:0000256" key="1">
    <source>
        <dbReference type="ARBA" id="ARBA00022485"/>
    </source>
</evidence>
<dbReference type="Gene3D" id="3.20.20.20">
    <property type="entry name" value="Dihydropteroate synthase-like"/>
    <property type="match status" value="1"/>
</dbReference>
<dbReference type="InterPro" id="IPR058578">
    <property type="entry name" value="IspG_TIM"/>
</dbReference>
<dbReference type="PANTHER" id="PTHR30454">
    <property type="entry name" value="4-HYDROXY-3-METHYLBUT-2-EN-1-YL DIPHOSPHATE SYNTHASE"/>
    <property type="match status" value="1"/>
</dbReference>